<dbReference type="Proteomes" id="UP000187891">
    <property type="component" value="Unassembled WGS sequence"/>
</dbReference>
<dbReference type="AlphaFoldDB" id="A0A1R3U8E8"/>
<sequence length="61" mass="7264">MLWGDLILPHSCDEHRNEERVFANVAASRFSIQRGNKQRFMGRFLVNQMHHLVAFRAQLRQ</sequence>
<evidence type="ECO:0000313" key="2">
    <source>
        <dbReference type="Proteomes" id="UP000187891"/>
    </source>
</evidence>
<dbReference type="EMBL" id="FMUE01000018">
    <property type="protein sequence ID" value="SCX35053.1"/>
    <property type="molecule type" value="Genomic_DNA"/>
</dbReference>
<proteinExistence type="predicted"/>
<reference evidence="2" key="1">
    <citation type="submission" date="2016-10" db="EMBL/GenBank/DDBJ databases">
        <authorList>
            <person name="Wibberg D."/>
        </authorList>
    </citation>
    <scope>NUCLEOTIDE SEQUENCE [LARGE SCALE GENOMIC DNA]</scope>
</reference>
<organism evidence="1 2">
    <name type="scientific">Agrobacterium rosae</name>
    <dbReference type="NCBI Taxonomy" id="1972867"/>
    <lineage>
        <taxon>Bacteria</taxon>
        <taxon>Pseudomonadati</taxon>
        <taxon>Pseudomonadota</taxon>
        <taxon>Alphaproteobacteria</taxon>
        <taxon>Hyphomicrobiales</taxon>
        <taxon>Rhizobiaceae</taxon>
        <taxon>Rhizobium/Agrobacterium group</taxon>
        <taxon>Agrobacterium</taxon>
    </lineage>
</organism>
<evidence type="ECO:0000313" key="1">
    <source>
        <dbReference type="EMBL" id="SCX35053.1"/>
    </source>
</evidence>
<name>A0A1R3U8E8_9HYPH</name>
<protein>
    <submittedName>
        <fullName evidence="1">Uncharacterized protein</fullName>
    </submittedName>
</protein>
<gene>
    <name evidence="1" type="ORF">DSM25559_4775</name>
</gene>
<accession>A0A1R3U8E8</accession>